<evidence type="ECO:0000256" key="2">
    <source>
        <dbReference type="SAM" id="Phobius"/>
    </source>
</evidence>
<dbReference type="Gene3D" id="1.20.144.10">
    <property type="entry name" value="Phosphatidic acid phosphatase type 2/haloperoxidase"/>
    <property type="match status" value="2"/>
</dbReference>
<feature type="transmembrane region" description="Helical" evidence="2">
    <location>
        <begin position="191"/>
        <end position="210"/>
    </location>
</feature>
<protein>
    <submittedName>
        <fullName evidence="4">Undecaprenyl-diphosphatase</fullName>
        <ecNumber evidence="4">3.6.1.27</ecNumber>
    </submittedName>
</protein>
<feature type="transmembrane region" description="Helical" evidence="2">
    <location>
        <begin position="96"/>
        <end position="119"/>
    </location>
</feature>
<feature type="transmembrane region" description="Helical" evidence="2">
    <location>
        <begin position="165"/>
        <end position="185"/>
    </location>
</feature>
<evidence type="ECO:0000256" key="1">
    <source>
        <dbReference type="SAM" id="MobiDB-lite"/>
    </source>
</evidence>
<dbReference type="CDD" id="cd03392">
    <property type="entry name" value="PAP2_like_2"/>
    <property type="match status" value="1"/>
</dbReference>
<dbReference type="PANTHER" id="PTHR14969:SF13">
    <property type="entry name" value="AT30094P"/>
    <property type="match status" value="1"/>
</dbReference>
<dbReference type="SMART" id="SM00014">
    <property type="entry name" value="acidPPc"/>
    <property type="match status" value="1"/>
</dbReference>
<name>A0A841I1Q7_9DEIO</name>
<feature type="domain" description="Phosphatidic acid phosphatase type 2/haloperoxidase" evidence="3">
    <location>
        <begin position="97"/>
        <end position="206"/>
    </location>
</feature>
<gene>
    <name evidence="4" type="ORF">HNR42_002359</name>
</gene>
<dbReference type="GO" id="GO:0050380">
    <property type="term" value="F:undecaprenyl-diphosphatase activity"/>
    <property type="evidence" value="ECO:0007669"/>
    <property type="project" value="UniProtKB-EC"/>
</dbReference>
<dbReference type="Proteomes" id="UP000569951">
    <property type="component" value="Unassembled WGS sequence"/>
</dbReference>
<evidence type="ECO:0000313" key="4">
    <source>
        <dbReference type="EMBL" id="MBB6098924.1"/>
    </source>
</evidence>
<keyword evidence="2" id="KW-0472">Membrane</keyword>
<evidence type="ECO:0000259" key="3">
    <source>
        <dbReference type="SMART" id="SM00014"/>
    </source>
</evidence>
<dbReference type="EC" id="3.6.1.27" evidence="4"/>
<feature type="region of interest" description="Disordered" evidence="1">
    <location>
        <begin position="220"/>
        <end position="241"/>
    </location>
</feature>
<comment type="caution">
    <text evidence="4">The sequence shown here is derived from an EMBL/GenBank/DDBJ whole genome shotgun (WGS) entry which is preliminary data.</text>
</comment>
<sequence>MSYRTLWNWVLRRWSGLLLLFSGVLLPLVIFGAIAEDVLEAEPFPLEERLMWAIHGLSADWLNTAMLTLSTIGGGTVMAIVCPLLALAFWRISRRLSVFLLLALGGAALINLVLKLIFVRARPELWEPLVRMTDHSFPSGHAMFSMTLAVSLLAVYWYTPYRRTVFILGALYTLLMGFSRMYIGVHYPTDVLSGWLCGLAWTVGLVRILLPERKFKPSELLEGPEQSAAAGPPKGRPGDSL</sequence>
<dbReference type="RefSeq" id="WP_183987673.1">
    <property type="nucleotide sequence ID" value="NZ_JACHHG010000008.1"/>
</dbReference>
<proteinExistence type="predicted"/>
<keyword evidence="2" id="KW-1133">Transmembrane helix</keyword>
<accession>A0A841I1Q7</accession>
<dbReference type="SUPFAM" id="SSF48317">
    <property type="entry name" value="Acid phosphatase/Vanadium-dependent haloperoxidase"/>
    <property type="match status" value="1"/>
</dbReference>
<feature type="transmembrane region" description="Helical" evidence="2">
    <location>
        <begin position="65"/>
        <end position="89"/>
    </location>
</feature>
<organism evidence="4 5">
    <name type="scientific">Deinobacterium chartae</name>
    <dbReference type="NCBI Taxonomy" id="521158"/>
    <lineage>
        <taxon>Bacteria</taxon>
        <taxon>Thermotogati</taxon>
        <taxon>Deinococcota</taxon>
        <taxon>Deinococci</taxon>
        <taxon>Deinococcales</taxon>
        <taxon>Deinococcaceae</taxon>
        <taxon>Deinobacterium</taxon>
    </lineage>
</organism>
<dbReference type="InterPro" id="IPR036938">
    <property type="entry name" value="PAP2/HPO_sf"/>
</dbReference>
<reference evidence="4 5" key="1">
    <citation type="submission" date="2020-08" db="EMBL/GenBank/DDBJ databases">
        <title>Genomic Encyclopedia of Type Strains, Phase IV (KMG-IV): sequencing the most valuable type-strain genomes for metagenomic binning, comparative biology and taxonomic classification.</title>
        <authorList>
            <person name="Goeker M."/>
        </authorList>
    </citation>
    <scope>NUCLEOTIDE SEQUENCE [LARGE SCALE GENOMIC DNA]</scope>
    <source>
        <strain evidence="4 5">DSM 21458</strain>
    </source>
</reference>
<dbReference type="AlphaFoldDB" id="A0A841I1Q7"/>
<evidence type="ECO:0000313" key="5">
    <source>
        <dbReference type="Proteomes" id="UP000569951"/>
    </source>
</evidence>
<keyword evidence="2" id="KW-0812">Transmembrane</keyword>
<dbReference type="EMBL" id="JACHHG010000008">
    <property type="protein sequence ID" value="MBB6098924.1"/>
    <property type="molecule type" value="Genomic_DNA"/>
</dbReference>
<keyword evidence="4" id="KW-0378">Hydrolase</keyword>
<dbReference type="InterPro" id="IPR000326">
    <property type="entry name" value="PAP2/HPO"/>
</dbReference>
<feature type="transmembrane region" description="Helical" evidence="2">
    <location>
        <begin position="139"/>
        <end position="158"/>
    </location>
</feature>
<dbReference type="PANTHER" id="PTHR14969">
    <property type="entry name" value="SPHINGOSINE-1-PHOSPHATE PHOSPHOHYDROLASE"/>
    <property type="match status" value="1"/>
</dbReference>
<keyword evidence="5" id="KW-1185">Reference proteome</keyword>
<dbReference type="Pfam" id="PF01569">
    <property type="entry name" value="PAP2"/>
    <property type="match status" value="1"/>
</dbReference>